<name>A0A815VQ57_9BILA</name>
<dbReference type="Proteomes" id="UP000681722">
    <property type="component" value="Unassembled WGS sequence"/>
</dbReference>
<dbReference type="Proteomes" id="UP000663829">
    <property type="component" value="Unassembled WGS sequence"/>
</dbReference>
<feature type="non-terminal residue" evidence="1">
    <location>
        <position position="1"/>
    </location>
</feature>
<comment type="caution">
    <text evidence="1">The sequence shown here is derived from an EMBL/GenBank/DDBJ whole genome shotgun (WGS) entry which is preliminary data.</text>
</comment>
<sequence>CYKTIYHITMPMHHYERSTLVDLYAKLGPTPRRFCDLTGIPVEAI</sequence>
<reference evidence="1" key="1">
    <citation type="submission" date="2021-02" db="EMBL/GenBank/DDBJ databases">
        <authorList>
            <person name="Nowell W R."/>
        </authorList>
    </citation>
    <scope>NUCLEOTIDE SEQUENCE</scope>
</reference>
<evidence type="ECO:0000313" key="3">
    <source>
        <dbReference type="Proteomes" id="UP000663829"/>
    </source>
</evidence>
<accession>A0A815VQ57</accession>
<evidence type="ECO:0000313" key="2">
    <source>
        <dbReference type="EMBL" id="CAF4391075.1"/>
    </source>
</evidence>
<proteinExistence type="predicted"/>
<dbReference type="EMBL" id="CAJOBC010090453">
    <property type="protein sequence ID" value="CAF4391075.1"/>
    <property type="molecule type" value="Genomic_DNA"/>
</dbReference>
<keyword evidence="3" id="KW-1185">Reference proteome</keyword>
<organism evidence="1 3">
    <name type="scientific">Didymodactylos carnosus</name>
    <dbReference type="NCBI Taxonomy" id="1234261"/>
    <lineage>
        <taxon>Eukaryota</taxon>
        <taxon>Metazoa</taxon>
        <taxon>Spiralia</taxon>
        <taxon>Gnathifera</taxon>
        <taxon>Rotifera</taxon>
        <taxon>Eurotatoria</taxon>
        <taxon>Bdelloidea</taxon>
        <taxon>Philodinida</taxon>
        <taxon>Philodinidae</taxon>
        <taxon>Didymodactylos</taxon>
    </lineage>
</organism>
<dbReference type="AlphaFoldDB" id="A0A815VQ57"/>
<dbReference type="EMBL" id="CAJNOQ010024868">
    <property type="protein sequence ID" value="CAF1531805.1"/>
    <property type="molecule type" value="Genomic_DNA"/>
</dbReference>
<gene>
    <name evidence="1" type="ORF">GPM918_LOCUS38096</name>
    <name evidence="2" type="ORF">SRO942_LOCUS38889</name>
</gene>
<evidence type="ECO:0000313" key="1">
    <source>
        <dbReference type="EMBL" id="CAF1531805.1"/>
    </source>
</evidence>
<protein>
    <submittedName>
        <fullName evidence="1">Uncharacterized protein</fullName>
    </submittedName>
</protein>